<dbReference type="PANTHER" id="PTHR39426:SF1">
    <property type="entry name" value="HOMOLOGY TO DEATH-ON-CURING PROTEIN OF PHAGE P1"/>
    <property type="match status" value="1"/>
</dbReference>
<dbReference type="PANTHER" id="PTHR39426">
    <property type="entry name" value="HOMOLOGY TO DEATH-ON-CURING PROTEIN OF PHAGE P1"/>
    <property type="match status" value="1"/>
</dbReference>
<dbReference type="AlphaFoldDB" id="A0A370TZJ6"/>
<keyword evidence="3" id="KW-1185">Reference proteome</keyword>
<dbReference type="Proteomes" id="UP000254866">
    <property type="component" value="Unassembled WGS sequence"/>
</dbReference>
<dbReference type="InterPro" id="IPR053737">
    <property type="entry name" value="Type_II_TA_Toxin"/>
</dbReference>
<comment type="caution">
    <text evidence="2">The sequence shown here is derived from an EMBL/GenBank/DDBJ whole genome shotgun (WGS) entry which is preliminary data.</text>
</comment>
<dbReference type="OrthoDB" id="3049701at2759"/>
<proteinExistence type="predicted"/>
<dbReference type="PROSITE" id="PS51459">
    <property type="entry name" value="FIDO"/>
    <property type="match status" value="1"/>
</dbReference>
<dbReference type="InterPro" id="IPR006440">
    <property type="entry name" value="Doc"/>
</dbReference>
<protein>
    <recommendedName>
        <fullName evidence="1">Fido domain-containing protein</fullName>
    </recommendedName>
</protein>
<dbReference type="Pfam" id="PF02661">
    <property type="entry name" value="Fic"/>
    <property type="match status" value="1"/>
</dbReference>
<dbReference type="GeneID" id="43593784"/>
<sequence>MASAAANATSKFLTISQVSRLHNTFVYKIAQPSQAPMPESAVNSPINIDYYESQTNLFQLAANLAEKIMKNHSYQDENKRTAYVAANMFLKINGYQLEETPTASMADAHVVVCTNIWTAEELGRYYESNARAIPGWSDCTKEYT</sequence>
<dbReference type="EMBL" id="NPIC01000001">
    <property type="protein sequence ID" value="RDL40956.1"/>
    <property type="molecule type" value="Genomic_DNA"/>
</dbReference>
<gene>
    <name evidence="2" type="ORF">BP5553_00935</name>
</gene>
<evidence type="ECO:0000259" key="1">
    <source>
        <dbReference type="PROSITE" id="PS51459"/>
    </source>
</evidence>
<dbReference type="InterPro" id="IPR003812">
    <property type="entry name" value="Fido"/>
</dbReference>
<evidence type="ECO:0000313" key="3">
    <source>
        <dbReference type="Proteomes" id="UP000254866"/>
    </source>
</evidence>
<name>A0A370TZJ6_9HELO</name>
<dbReference type="GO" id="GO:0016301">
    <property type="term" value="F:kinase activity"/>
    <property type="evidence" value="ECO:0007669"/>
    <property type="project" value="InterPro"/>
</dbReference>
<organism evidence="2 3">
    <name type="scientific">Venustampulla echinocandica</name>
    <dbReference type="NCBI Taxonomy" id="2656787"/>
    <lineage>
        <taxon>Eukaryota</taxon>
        <taxon>Fungi</taxon>
        <taxon>Dikarya</taxon>
        <taxon>Ascomycota</taxon>
        <taxon>Pezizomycotina</taxon>
        <taxon>Leotiomycetes</taxon>
        <taxon>Helotiales</taxon>
        <taxon>Pleuroascaceae</taxon>
        <taxon>Venustampulla</taxon>
    </lineage>
</organism>
<evidence type="ECO:0000313" key="2">
    <source>
        <dbReference type="EMBL" id="RDL40956.1"/>
    </source>
</evidence>
<dbReference type="RefSeq" id="XP_031873612.1">
    <property type="nucleotide sequence ID" value="XM_032009558.1"/>
</dbReference>
<reference evidence="2 3" key="1">
    <citation type="journal article" date="2018" name="IMA Fungus">
        <title>IMA Genome-F 9: Draft genome sequence of Annulohypoxylon stygium, Aspergillus mulundensis, Berkeleyomyces basicola (syn. Thielaviopsis basicola), Ceratocystis smalleyi, two Cercospora beticola strains, Coleophoma cylindrospora, Fusarium fracticaudum, Phialophora cf. hyalina, and Morchella septimelata.</title>
        <authorList>
            <person name="Wingfield B.D."/>
            <person name="Bills G.F."/>
            <person name="Dong Y."/>
            <person name="Huang W."/>
            <person name="Nel W.J."/>
            <person name="Swalarsk-Parry B.S."/>
            <person name="Vaghefi N."/>
            <person name="Wilken P.M."/>
            <person name="An Z."/>
            <person name="de Beer Z.W."/>
            <person name="De Vos L."/>
            <person name="Chen L."/>
            <person name="Duong T.A."/>
            <person name="Gao Y."/>
            <person name="Hammerbacher A."/>
            <person name="Kikkert J.R."/>
            <person name="Li Y."/>
            <person name="Li H."/>
            <person name="Li K."/>
            <person name="Li Q."/>
            <person name="Liu X."/>
            <person name="Ma X."/>
            <person name="Naidoo K."/>
            <person name="Pethybridge S.J."/>
            <person name="Sun J."/>
            <person name="Steenkamp E.T."/>
            <person name="van der Nest M.A."/>
            <person name="van Wyk S."/>
            <person name="Wingfield M.J."/>
            <person name="Xiong C."/>
            <person name="Yue Q."/>
            <person name="Zhang X."/>
        </authorList>
    </citation>
    <scope>NUCLEOTIDE SEQUENCE [LARGE SCALE GENOMIC DNA]</scope>
    <source>
        <strain evidence="2 3">BP 5553</strain>
    </source>
</reference>
<feature type="domain" description="Fido" evidence="1">
    <location>
        <begin position="13"/>
        <end position="128"/>
    </location>
</feature>
<dbReference type="STRING" id="2656787.A0A370TZJ6"/>
<accession>A0A370TZJ6</accession>
<dbReference type="Gene3D" id="1.20.120.1870">
    <property type="entry name" value="Fic/DOC protein, Fido domain"/>
    <property type="match status" value="1"/>
</dbReference>
<dbReference type="NCBIfam" id="TIGR01550">
    <property type="entry name" value="DOC_P1"/>
    <property type="match status" value="1"/>
</dbReference>